<protein>
    <recommendedName>
        <fullName evidence="1">Prephenate dehydratase domain-containing protein</fullName>
    </recommendedName>
</protein>
<organism evidence="2 3">
    <name type="scientific">Rhizophagus irregularis</name>
    <dbReference type="NCBI Taxonomy" id="588596"/>
    <lineage>
        <taxon>Eukaryota</taxon>
        <taxon>Fungi</taxon>
        <taxon>Fungi incertae sedis</taxon>
        <taxon>Mucoromycota</taxon>
        <taxon>Glomeromycotina</taxon>
        <taxon>Glomeromycetes</taxon>
        <taxon>Glomerales</taxon>
        <taxon>Glomeraceae</taxon>
        <taxon>Rhizophagus</taxon>
    </lineage>
</organism>
<accession>A0A2I1HKU1</accession>
<dbReference type="Pfam" id="PF00800">
    <property type="entry name" value="PDT"/>
    <property type="match status" value="1"/>
</dbReference>
<dbReference type="VEuPathDB" id="FungiDB:FUN_006927"/>
<evidence type="ECO:0000259" key="1">
    <source>
        <dbReference type="PROSITE" id="PS51171"/>
    </source>
</evidence>
<keyword evidence="3" id="KW-1185">Reference proteome</keyword>
<sequence>MSAQGKVFIAYLGPAGTHSHVAAFRSFGEEALYISQATINDVFYSMEKSDMTYGIISFENSTFGSVVTILDCFISSKACQIQAKTYLKQIN</sequence>
<dbReference type="Proteomes" id="UP000234323">
    <property type="component" value="Unassembled WGS sequence"/>
</dbReference>
<dbReference type="GO" id="GO:0004664">
    <property type="term" value="F:prephenate dehydratase activity"/>
    <property type="evidence" value="ECO:0007669"/>
    <property type="project" value="InterPro"/>
</dbReference>
<dbReference type="EMBL" id="LLXI01003593">
    <property type="protein sequence ID" value="PKY59497.1"/>
    <property type="molecule type" value="Genomic_DNA"/>
</dbReference>
<evidence type="ECO:0000313" key="2">
    <source>
        <dbReference type="EMBL" id="PKY59497.1"/>
    </source>
</evidence>
<reference evidence="2 3" key="1">
    <citation type="submission" date="2015-10" db="EMBL/GenBank/DDBJ databases">
        <title>Genome analyses suggest a sexual origin of heterokaryosis in a supposedly ancient asexual fungus.</title>
        <authorList>
            <person name="Ropars J."/>
            <person name="Sedzielewska K."/>
            <person name="Noel J."/>
            <person name="Charron P."/>
            <person name="Farinelli L."/>
            <person name="Marton T."/>
            <person name="Kruger M."/>
            <person name="Pelin A."/>
            <person name="Brachmann A."/>
            <person name="Corradi N."/>
        </authorList>
    </citation>
    <scope>NUCLEOTIDE SEQUENCE [LARGE SCALE GENOMIC DNA]</scope>
    <source>
        <strain evidence="2 3">A4</strain>
    </source>
</reference>
<dbReference type="InterPro" id="IPR001086">
    <property type="entry name" value="Preph_deHydtase"/>
</dbReference>
<comment type="caution">
    <text evidence="2">The sequence shown here is derived from an EMBL/GenBank/DDBJ whole genome shotgun (WGS) entry which is preliminary data.</text>
</comment>
<dbReference type="PROSITE" id="PS51171">
    <property type="entry name" value="PREPHENATE_DEHYDR_3"/>
    <property type="match status" value="1"/>
</dbReference>
<evidence type="ECO:0000313" key="3">
    <source>
        <dbReference type="Proteomes" id="UP000234323"/>
    </source>
</evidence>
<dbReference type="VEuPathDB" id="FungiDB:RhiirA1_413081"/>
<dbReference type="VEuPathDB" id="FungiDB:RhiirFUN_009812"/>
<dbReference type="AlphaFoldDB" id="A0A2I1HKU1"/>
<proteinExistence type="predicted"/>
<feature type="domain" description="Prephenate dehydratase" evidence="1">
    <location>
        <begin position="8"/>
        <end position="91"/>
    </location>
</feature>
<dbReference type="Gene3D" id="3.40.190.10">
    <property type="entry name" value="Periplasmic binding protein-like II"/>
    <property type="match status" value="1"/>
</dbReference>
<gene>
    <name evidence="2" type="ORF">RhiirA4_482286</name>
</gene>
<dbReference type="SUPFAM" id="SSF53850">
    <property type="entry name" value="Periplasmic binding protein-like II"/>
    <property type="match status" value="1"/>
</dbReference>
<name>A0A2I1HKU1_9GLOM</name>
<dbReference type="GO" id="GO:0009094">
    <property type="term" value="P:L-phenylalanine biosynthetic process"/>
    <property type="evidence" value="ECO:0007669"/>
    <property type="project" value="InterPro"/>
</dbReference>